<accession>A0A0A9DSJ1</accession>
<name>A0A0A9DSJ1_ARUDO</name>
<evidence type="ECO:0000313" key="2">
    <source>
        <dbReference type="EMBL" id="JAD89633.1"/>
    </source>
</evidence>
<keyword evidence="1" id="KW-0812">Transmembrane</keyword>
<protein>
    <submittedName>
        <fullName evidence="2">Uncharacterized protein</fullName>
    </submittedName>
</protein>
<reference evidence="2" key="2">
    <citation type="journal article" date="2015" name="Data Brief">
        <title>Shoot transcriptome of the giant reed, Arundo donax.</title>
        <authorList>
            <person name="Barrero R.A."/>
            <person name="Guerrero F.D."/>
            <person name="Moolhuijzen P."/>
            <person name="Goolsby J.A."/>
            <person name="Tidwell J."/>
            <person name="Bellgard S.E."/>
            <person name="Bellgard M.I."/>
        </authorList>
    </citation>
    <scope>NUCLEOTIDE SEQUENCE</scope>
    <source>
        <tissue evidence="2">Shoot tissue taken approximately 20 cm above the soil surface</tissue>
    </source>
</reference>
<reference evidence="2" key="1">
    <citation type="submission" date="2014-09" db="EMBL/GenBank/DDBJ databases">
        <authorList>
            <person name="Magalhaes I.L.F."/>
            <person name="Oliveira U."/>
            <person name="Santos F.R."/>
            <person name="Vidigal T.H.D.A."/>
            <person name="Brescovit A.D."/>
            <person name="Santos A.J."/>
        </authorList>
    </citation>
    <scope>NUCLEOTIDE SEQUENCE</scope>
    <source>
        <tissue evidence="2">Shoot tissue taken approximately 20 cm above the soil surface</tissue>
    </source>
</reference>
<proteinExistence type="predicted"/>
<organism evidence="2">
    <name type="scientific">Arundo donax</name>
    <name type="common">Giant reed</name>
    <name type="synonym">Donax arundinaceus</name>
    <dbReference type="NCBI Taxonomy" id="35708"/>
    <lineage>
        <taxon>Eukaryota</taxon>
        <taxon>Viridiplantae</taxon>
        <taxon>Streptophyta</taxon>
        <taxon>Embryophyta</taxon>
        <taxon>Tracheophyta</taxon>
        <taxon>Spermatophyta</taxon>
        <taxon>Magnoliopsida</taxon>
        <taxon>Liliopsida</taxon>
        <taxon>Poales</taxon>
        <taxon>Poaceae</taxon>
        <taxon>PACMAD clade</taxon>
        <taxon>Arundinoideae</taxon>
        <taxon>Arundineae</taxon>
        <taxon>Arundo</taxon>
    </lineage>
</organism>
<evidence type="ECO:0000256" key="1">
    <source>
        <dbReference type="SAM" id="Phobius"/>
    </source>
</evidence>
<feature type="transmembrane region" description="Helical" evidence="1">
    <location>
        <begin position="51"/>
        <end position="75"/>
    </location>
</feature>
<keyword evidence="1" id="KW-0472">Membrane</keyword>
<sequence length="78" mass="9037">MLTLRPVPAKGELLSCYFFLSPTMSLLRFGSPFLFLFRFIFSFPKFLKYCIMPYLAFLDSFMAFPGSLVLLICGLKKF</sequence>
<feature type="transmembrane region" description="Helical" evidence="1">
    <location>
        <begin position="12"/>
        <end position="31"/>
    </location>
</feature>
<dbReference type="AlphaFoldDB" id="A0A0A9DSJ1"/>
<dbReference type="EMBL" id="GBRH01208262">
    <property type="protein sequence ID" value="JAD89633.1"/>
    <property type="molecule type" value="Transcribed_RNA"/>
</dbReference>
<keyword evidence="1" id="KW-1133">Transmembrane helix</keyword>